<dbReference type="Pfam" id="PF08493">
    <property type="entry name" value="AflR"/>
    <property type="match status" value="1"/>
</dbReference>
<keyword evidence="3" id="KW-0238">DNA-binding</keyword>
<dbReference type="GO" id="GO:0005634">
    <property type="term" value="C:nucleus"/>
    <property type="evidence" value="ECO:0007669"/>
    <property type="project" value="InterPro"/>
</dbReference>
<comment type="caution">
    <text evidence="8">The sequence shown here is derived from an EMBL/GenBank/DDBJ whole genome shotgun (WGS) entry which is preliminary data.</text>
</comment>
<dbReference type="Proteomes" id="UP000605986">
    <property type="component" value="Unassembled WGS sequence"/>
</dbReference>
<evidence type="ECO:0000256" key="4">
    <source>
        <dbReference type="ARBA" id="ARBA00023163"/>
    </source>
</evidence>
<keyword evidence="9" id="KW-1185">Reference proteome</keyword>
<organism evidence="8 9">
    <name type="scientific">Fusarium austroafricanum</name>
    <dbReference type="NCBI Taxonomy" id="2364996"/>
    <lineage>
        <taxon>Eukaryota</taxon>
        <taxon>Fungi</taxon>
        <taxon>Dikarya</taxon>
        <taxon>Ascomycota</taxon>
        <taxon>Pezizomycotina</taxon>
        <taxon>Sordariomycetes</taxon>
        <taxon>Hypocreomycetidae</taxon>
        <taxon>Hypocreales</taxon>
        <taxon>Nectriaceae</taxon>
        <taxon>Fusarium</taxon>
        <taxon>Fusarium concolor species complex</taxon>
    </lineage>
</organism>
<dbReference type="PANTHER" id="PTHR31069:SF31">
    <property type="entry name" value="MONODICTYPHENONE CLUSTER TRANSCRIPTION FACTOR-RELATED"/>
    <property type="match status" value="1"/>
</dbReference>
<feature type="domain" description="Zn(2)-C6 fungal-type" evidence="7">
    <location>
        <begin position="24"/>
        <end position="54"/>
    </location>
</feature>
<accession>A0A8H4KD40</accession>
<evidence type="ECO:0000313" key="8">
    <source>
        <dbReference type="EMBL" id="KAF4446784.1"/>
    </source>
</evidence>
<keyword evidence="5" id="KW-0539">Nucleus</keyword>
<name>A0A8H4KD40_9HYPO</name>
<dbReference type="SMART" id="SM00066">
    <property type="entry name" value="GAL4"/>
    <property type="match status" value="1"/>
</dbReference>
<dbReference type="InterPro" id="IPR050675">
    <property type="entry name" value="OAF3"/>
</dbReference>
<dbReference type="InterPro" id="IPR013700">
    <property type="entry name" value="AflR"/>
</dbReference>
<dbReference type="GO" id="GO:0045122">
    <property type="term" value="P:aflatoxin biosynthetic process"/>
    <property type="evidence" value="ECO:0007669"/>
    <property type="project" value="InterPro"/>
</dbReference>
<dbReference type="Gene3D" id="4.10.240.10">
    <property type="entry name" value="Zn(2)-C6 fungal-type DNA-binding domain"/>
    <property type="match status" value="1"/>
</dbReference>
<evidence type="ECO:0000259" key="7">
    <source>
        <dbReference type="PROSITE" id="PS50048"/>
    </source>
</evidence>
<dbReference type="InterPro" id="IPR036864">
    <property type="entry name" value="Zn2-C6_fun-type_DNA-bd_sf"/>
</dbReference>
<feature type="region of interest" description="Disordered" evidence="6">
    <location>
        <begin position="88"/>
        <end position="112"/>
    </location>
</feature>
<dbReference type="PROSITE" id="PS00463">
    <property type="entry name" value="ZN2_CY6_FUNGAL_1"/>
    <property type="match status" value="1"/>
</dbReference>
<evidence type="ECO:0000256" key="2">
    <source>
        <dbReference type="ARBA" id="ARBA00023015"/>
    </source>
</evidence>
<keyword evidence="4" id="KW-0804">Transcription</keyword>
<feature type="compositionally biased region" description="Low complexity" evidence="6">
    <location>
        <begin position="96"/>
        <end position="110"/>
    </location>
</feature>
<evidence type="ECO:0000256" key="1">
    <source>
        <dbReference type="ARBA" id="ARBA00022723"/>
    </source>
</evidence>
<dbReference type="AlphaFoldDB" id="A0A8H4KD40"/>
<dbReference type="PROSITE" id="PS50048">
    <property type="entry name" value="ZN2_CY6_FUNGAL_2"/>
    <property type="match status" value="1"/>
</dbReference>
<dbReference type="GO" id="GO:0003677">
    <property type="term" value="F:DNA binding"/>
    <property type="evidence" value="ECO:0007669"/>
    <property type="project" value="UniProtKB-KW"/>
</dbReference>
<dbReference type="SUPFAM" id="SSF57701">
    <property type="entry name" value="Zn2/Cys6 DNA-binding domain"/>
    <property type="match status" value="1"/>
</dbReference>
<dbReference type="GO" id="GO:0008270">
    <property type="term" value="F:zinc ion binding"/>
    <property type="evidence" value="ECO:0007669"/>
    <property type="project" value="InterPro"/>
</dbReference>
<keyword evidence="2" id="KW-0805">Transcription regulation</keyword>
<dbReference type="InterPro" id="IPR001138">
    <property type="entry name" value="Zn2Cys6_DnaBD"/>
</dbReference>
<proteinExistence type="predicted"/>
<protein>
    <submittedName>
        <fullName evidence="8">Zinc finger transcription factor</fullName>
    </submittedName>
</protein>
<keyword evidence="1" id="KW-0479">Metal-binding</keyword>
<evidence type="ECO:0000256" key="5">
    <source>
        <dbReference type="ARBA" id="ARBA00023242"/>
    </source>
</evidence>
<sequence length="458" mass="50566">MAPQNPTRGLIHVSSRKQQKVRNSCDACSSQKIRCGKQRPTCHRCQLKRLECKYSMSMRTGERPRVIASSPAMSGSQGTTPLAIRDASPSEMLNTPSSQQEQPSEQPSEQWAELQDDLNWVLGAQPDLDTATDQNLDFNTTTLHDSGPRMDLEDPPTLVRERHAIPTMPHQRDNHSGHVAPEDKPSGLIPTAFSQGFGLSAAFGQTHDDKLQPLDMPLRRLEVANFAPSSSTTHSEDGIAPRSKIRDCTTKALGIVADFHVLAETCLLAAKDPAYTMHLERSLDDTPREIGTVLAHNRETLRRLNNILNCGCSLRQEVLVLVYLALYKAIGWYAAILGDSGAPQDDQPQSAFSKQIARTTSFVGSYCLDSKTQLLVNAHLVLTQVREHVDPLMRRLRQWHPSAASHASPVLALPRLDLSATSEPTGTGRMSGIIKHFHHALQEELDRVASEANSIKHM</sequence>
<evidence type="ECO:0000256" key="3">
    <source>
        <dbReference type="ARBA" id="ARBA00023125"/>
    </source>
</evidence>
<dbReference type="PANTHER" id="PTHR31069">
    <property type="entry name" value="OLEATE-ACTIVATED TRANSCRIPTION FACTOR 1-RELATED"/>
    <property type="match status" value="1"/>
</dbReference>
<reference evidence="8" key="1">
    <citation type="submission" date="2020-01" db="EMBL/GenBank/DDBJ databases">
        <title>Identification and distribution of gene clusters putatively required for synthesis of sphingolipid metabolism inhibitors in phylogenetically diverse species of the filamentous fungus Fusarium.</title>
        <authorList>
            <person name="Kim H.-S."/>
            <person name="Busman M."/>
            <person name="Brown D.W."/>
            <person name="Divon H."/>
            <person name="Uhlig S."/>
            <person name="Proctor R.H."/>
        </authorList>
    </citation>
    <scope>NUCLEOTIDE SEQUENCE</scope>
    <source>
        <strain evidence="8">NRRL 53441</strain>
    </source>
</reference>
<dbReference type="Pfam" id="PF00172">
    <property type="entry name" value="Zn_clus"/>
    <property type="match status" value="1"/>
</dbReference>
<evidence type="ECO:0000313" key="9">
    <source>
        <dbReference type="Proteomes" id="UP000605986"/>
    </source>
</evidence>
<gene>
    <name evidence="8" type="ORF">F53441_9607</name>
</gene>
<dbReference type="OrthoDB" id="2328572at2759"/>
<dbReference type="CDD" id="cd00067">
    <property type="entry name" value="GAL4"/>
    <property type="match status" value="1"/>
</dbReference>
<dbReference type="PRINTS" id="PR00755">
    <property type="entry name" value="AFLATOXINBRP"/>
</dbReference>
<evidence type="ECO:0000256" key="6">
    <source>
        <dbReference type="SAM" id="MobiDB-lite"/>
    </source>
</evidence>
<dbReference type="EMBL" id="JAADJG010000438">
    <property type="protein sequence ID" value="KAF4446784.1"/>
    <property type="molecule type" value="Genomic_DNA"/>
</dbReference>
<dbReference type="GO" id="GO:0000981">
    <property type="term" value="F:DNA-binding transcription factor activity, RNA polymerase II-specific"/>
    <property type="evidence" value="ECO:0007669"/>
    <property type="project" value="InterPro"/>
</dbReference>